<reference evidence="2 3" key="1">
    <citation type="journal article" date="2021" name="Elife">
        <title>Chloroplast acquisition without the gene transfer in kleptoplastic sea slugs, Plakobranchus ocellatus.</title>
        <authorList>
            <person name="Maeda T."/>
            <person name="Takahashi S."/>
            <person name="Yoshida T."/>
            <person name="Shimamura S."/>
            <person name="Takaki Y."/>
            <person name="Nagai Y."/>
            <person name="Toyoda A."/>
            <person name="Suzuki Y."/>
            <person name="Arimoto A."/>
            <person name="Ishii H."/>
            <person name="Satoh N."/>
            <person name="Nishiyama T."/>
            <person name="Hasebe M."/>
            <person name="Maruyama T."/>
            <person name="Minagawa J."/>
            <person name="Obokata J."/>
            <person name="Shigenobu S."/>
        </authorList>
    </citation>
    <scope>NUCLEOTIDE SEQUENCE [LARGE SCALE GENOMIC DNA]</scope>
</reference>
<dbReference type="Proteomes" id="UP000735302">
    <property type="component" value="Unassembled WGS sequence"/>
</dbReference>
<dbReference type="AlphaFoldDB" id="A0AAV4DST7"/>
<organism evidence="2 3">
    <name type="scientific">Plakobranchus ocellatus</name>
    <dbReference type="NCBI Taxonomy" id="259542"/>
    <lineage>
        <taxon>Eukaryota</taxon>
        <taxon>Metazoa</taxon>
        <taxon>Spiralia</taxon>
        <taxon>Lophotrochozoa</taxon>
        <taxon>Mollusca</taxon>
        <taxon>Gastropoda</taxon>
        <taxon>Heterobranchia</taxon>
        <taxon>Euthyneura</taxon>
        <taxon>Panpulmonata</taxon>
        <taxon>Sacoglossa</taxon>
        <taxon>Placobranchoidea</taxon>
        <taxon>Plakobranchidae</taxon>
        <taxon>Plakobranchus</taxon>
    </lineage>
</organism>
<accession>A0AAV4DST7</accession>
<dbReference type="EMBL" id="BLXT01008249">
    <property type="protein sequence ID" value="GFO46961.1"/>
    <property type="molecule type" value="Genomic_DNA"/>
</dbReference>
<gene>
    <name evidence="2" type="ORF">PoB_007346600</name>
</gene>
<protein>
    <submittedName>
        <fullName evidence="2">Uncharacterized protein</fullName>
    </submittedName>
</protein>
<evidence type="ECO:0000256" key="1">
    <source>
        <dbReference type="SAM" id="MobiDB-lite"/>
    </source>
</evidence>
<sequence length="89" mass="10252">MATTAVKSAKAKVKRNHEKMASGSTRSSGCHNVLLQRKVRFLLNLMQQSKNAIREELDKGQYLKIQKIQQGYSFRPFQELVENGELMRQ</sequence>
<evidence type="ECO:0000313" key="3">
    <source>
        <dbReference type="Proteomes" id="UP000735302"/>
    </source>
</evidence>
<evidence type="ECO:0000313" key="2">
    <source>
        <dbReference type="EMBL" id="GFO46961.1"/>
    </source>
</evidence>
<proteinExistence type="predicted"/>
<keyword evidence="3" id="KW-1185">Reference proteome</keyword>
<feature type="region of interest" description="Disordered" evidence="1">
    <location>
        <begin position="1"/>
        <end position="29"/>
    </location>
</feature>
<name>A0AAV4DST7_9GAST</name>
<comment type="caution">
    <text evidence="2">The sequence shown here is derived from an EMBL/GenBank/DDBJ whole genome shotgun (WGS) entry which is preliminary data.</text>
</comment>